<proteinExistence type="predicted"/>
<sequence>MGGEKAKQDNIRVWTQKNASCRLLMQWFAIHAPSHCAFPGAQNAFKYNIEDHKCIAHVEYNIQIAAI</sequence>
<dbReference type="AlphaFoldDB" id="A0A8J3MQ24"/>
<name>A0A8J3MQ24_9CHLR</name>
<dbReference type="Proteomes" id="UP000612362">
    <property type="component" value="Unassembled WGS sequence"/>
</dbReference>
<dbReference type="EMBL" id="BNJF01000001">
    <property type="protein sequence ID" value="GHO42341.1"/>
    <property type="molecule type" value="Genomic_DNA"/>
</dbReference>
<organism evidence="1 2">
    <name type="scientific">Ktedonospora formicarum</name>
    <dbReference type="NCBI Taxonomy" id="2778364"/>
    <lineage>
        <taxon>Bacteria</taxon>
        <taxon>Bacillati</taxon>
        <taxon>Chloroflexota</taxon>
        <taxon>Ktedonobacteria</taxon>
        <taxon>Ktedonobacterales</taxon>
        <taxon>Ktedonobacteraceae</taxon>
        <taxon>Ktedonospora</taxon>
    </lineage>
</organism>
<evidence type="ECO:0000313" key="2">
    <source>
        <dbReference type="Proteomes" id="UP000612362"/>
    </source>
</evidence>
<protein>
    <submittedName>
        <fullName evidence="1">Uncharacterized protein</fullName>
    </submittedName>
</protein>
<comment type="caution">
    <text evidence="1">The sequence shown here is derived from an EMBL/GenBank/DDBJ whole genome shotgun (WGS) entry which is preliminary data.</text>
</comment>
<reference evidence="1" key="1">
    <citation type="submission" date="2020-10" db="EMBL/GenBank/DDBJ databases">
        <title>Taxonomic study of unclassified bacteria belonging to the class Ktedonobacteria.</title>
        <authorList>
            <person name="Yabe S."/>
            <person name="Wang C.M."/>
            <person name="Zheng Y."/>
            <person name="Sakai Y."/>
            <person name="Cavaletti L."/>
            <person name="Monciardini P."/>
            <person name="Donadio S."/>
        </authorList>
    </citation>
    <scope>NUCLEOTIDE SEQUENCE</scope>
    <source>
        <strain evidence="1">SOSP1-1</strain>
    </source>
</reference>
<keyword evidence="2" id="KW-1185">Reference proteome</keyword>
<accession>A0A8J3MQ24</accession>
<evidence type="ECO:0000313" key="1">
    <source>
        <dbReference type="EMBL" id="GHO42341.1"/>
    </source>
</evidence>
<gene>
    <name evidence="1" type="ORF">KSX_05040</name>
</gene>